<evidence type="ECO:0000256" key="9">
    <source>
        <dbReference type="ARBA" id="ARBA00048679"/>
    </source>
</evidence>
<evidence type="ECO:0000313" key="13">
    <source>
        <dbReference type="EMBL" id="CAG9335394.1"/>
    </source>
</evidence>
<dbReference type="InterPro" id="IPR011009">
    <property type="entry name" value="Kinase-like_dom_sf"/>
</dbReference>
<dbReference type="PROSITE" id="PS50011">
    <property type="entry name" value="PROTEIN_KINASE_DOM"/>
    <property type="match status" value="1"/>
</dbReference>
<dbReference type="SUPFAM" id="SSF56112">
    <property type="entry name" value="Protein kinase-like (PK-like)"/>
    <property type="match status" value="1"/>
</dbReference>
<dbReference type="InterPro" id="IPR000719">
    <property type="entry name" value="Prot_kinase_dom"/>
</dbReference>
<dbReference type="PANTHER" id="PTHR24356:SF163">
    <property type="entry name" value="3-PHOSPHOINOSITIDE-DEPENDENT PROTEIN KINASE 1-RELATED"/>
    <property type="match status" value="1"/>
</dbReference>
<dbReference type="EMBL" id="CAJZBQ010000062">
    <property type="protein sequence ID" value="CAG9335394.1"/>
    <property type="molecule type" value="Genomic_DNA"/>
</dbReference>
<keyword evidence="7 10" id="KW-0067">ATP-binding</keyword>
<reference evidence="13" key="1">
    <citation type="submission" date="2021-09" db="EMBL/GenBank/DDBJ databases">
        <authorList>
            <consortium name="AG Swart"/>
            <person name="Singh M."/>
            <person name="Singh A."/>
            <person name="Seah K."/>
            <person name="Emmerich C."/>
        </authorList>
    </citation>
    <scope>NUCLEOTIDE SEQUENCE</scope>
    <source>
        <strain evidence="13">ATCC30299</strain>
    </source>
</reference>
<proteinExistence type="inferred from homology"/>
<evidence type="ECO:0000256" key="4">
    <source>
        <dbReference type="ARBA" id="ARBA00022679"/>
    </source>
</evidence>
<evidence type="ECO:0000256" key="11">
    <source>
        <dbReference type="RuleBase" id="RU000304"/>
    </source>
</evidence>
<evidence type="ECO:0000256" key="5">
    <source>
        <dbReference type="ARBA" id="ARBA00022741"/>
    </source>
</evidence>
<dbReference type="InterPro" id="IPR033931">
    <property type="entry name" value="PDK1-typ_PH"/>
</dbReference>
<dbReference type="Gene3D" id="1.10.510.10">
    <property type="entry name" value="Transferase(Phosphotransferase) domain 1"/>
    <property type="match status" value="1"/>
</dbReference>
<keyword evidence="3 11" id="KW-0723">Serine/threonine-protein kinase</keyword>
<sequence>MDSNSQQKAKITREDFETIGTLGHGAFGLVEHVRKKDTNKEYAIKTIEKIHLKKEGKTEQAMREKDMLTKSRLHPGVVKLNYTFQDKNYLYFVMEYCPYGDLNQCIERYAQSLPYELARFYAAELVNILEFMRSKNIIHRDMKPQNILISSDHHLKLTDFGSAKIYDDDTRGRSNTFVGTADYVSPEMLDEGPVSFACDLWAFACILYQMYVGRPPFSSENQYLTFERIRAGNVVYPDHMTPQAVDLIRRILQTQPENRLGFNDISEVKSHAFFRGIDIDNVYSLSCPTIQEVVEHPLDHSTNIIKSGIVKKKAGWIFRKRLLVITEQPSIAYYEPNGEFKRGELALNAETRSEVHGRNKFLITTTERPYIFEDEEAEVWVDTINRLIQRFFG</sequence>
<dbReference type="CDD" id="cd05581">
    <property type="entry name" value="STKc_PDK1"/>
    <property type="match status" value="1"/>
</dbReference>
<dbReference type="Pfam" id="PF14593">
    <property type="entry name" value="PH_3"/>
    <property type="match status" value="1"/>
</dbReference>
<dbReference type="AlphaFoldDB" id="A0AAU9K6N1"/>
<dbReference type="Gene3D" id="2.30.29.30">
    <property type="entry name" value="Pleckstrin-homology domain (PH domain)/Phosphotyrosine-binding domain (PTB)"/>
    <property type="match status" value="1"/>
</dbReference>
<dbReference type="PROSITE" id="PS00107">
    <property type="entry name" value="PROTEIN_KINASE_ATP"/>
    <property type="match status" value="1"/>
</dbReference>
<organism evidence="13 14">
    <name type="scientific">Blepharisma stoltei</name>
    <dbReference type="NCBI Taxonomy" id="1481888"/>
    <lineage>
        <taxon>Eukaryota</taxon>
        <taxon>Sar</taxon>
        <taxon>Alveolata</taxon>
        <taxon>Ciliophora</taxon>
        <taxon>Postciliodesmatophora</taxon>
        <taxon>Heterotrichea</taxon>
        <taxon>Heterotrichida</taxon>
        <taxon>Blepharismidae</taxon>
        <taxon>Blepharisma</taxon>
    </lineage>
</organism>
<evidence type="ECO:0000256" key="1">
    <source>
        <dbReference type="ARBA" id="ARBA00010006"/>
    </source>
</evidence>
<evidence type="ECO:0000256" key="2">
    <source>
        <dbReference type="ARBA" id="ARBA00012513"/>
    </source>
</evidence>
<dbReference type="Gene3D" id="3.30.200.20">
    <property type="entry name" value="Phosphorylase Kinase, domain 1"/>
    <property type="match status" value="1"/>
</dbReference>
<comment type="catalytic activity">
    <reaction evidence="8">
        <text>L-threonyl-[protein] + ATP = O-phospho-L-threonyl-[protein] + ADP + H(+)</text>
        <dbReference type="Rhea" id="RHEA:46608"/>
        <dbReference type="Rhea" id="RHEA-COMP:11060"/>
        <dbReference type="Rhea" id="RHEA-COMP:11605"/>
        <dbReference type="ChEBI" id="CHEBI:15378"/>
        <dbReference type="ChEBI" id="CHEBI:30013"/>
        <dbReference type="ChEBI" id="CHEBI:30616"/>
        <dbReference type="ChEBI" id="CHEBI:61977"/>
        <dbReference type="ChEBI" id="CHEBI:456216"/>
        <dbReference type="EC" id="2.7.11.1"/>
    </reaction>
</comment>
<keyword evidence="6" id="KW-0418">Kinase</keyword>
<dbReference type="FunFam" id="1.10.510.10:FF:000833">
    <property type="entry name" value="AGC family protein kinase"/>
    <property type="match status" value="1"/>
</dbReference>
<dbReference type="InterPro" id="IPR008271">
    <property type="entry name" value="Ser/Thr_kinase_AS"/>
</dbReference>
<dbReference type="PROSITE" id="PS00108">
    <property type="entry name" value="PROTEIN_KINASE_ST"/>
    <property type="match status" value="1"/>
</dbReference>
<protein>
    <recommendedName>
        <fullName evidence="2">non-specific serine/threonine protein kinase</fullName>
        <ecNumber evidence="2">2.7.11.1</ecNumber>
    </recommendedName>
</protein>
<evidence type="ECO:0000256" key="6">
    <source>
        <dbReference type="ARBA" id="ARBA00022777"/>
    </source>
</evidence>
<dbReference type="Pfam" id="PF00069">
    <property type="entry name" value="Pkinase"/>
    <property type="match status" value="1"/>
</dbReference>
<feature type="binding site" evidence="10">
    <location>
        <position position="45"/>
    </location>
    <ligand>
        <name>ATP</name>
        <dbReference type="ChEBI" id="CHEBI:30616"/>
    </ligand>
</feature>
<dbReference type="EC" id="2.7.11.1" evidence="2"/>
<name>A0AAU9K6N1_9CILI</name>
<gene>
    <name evidence="13" type="ORF">BSTOLATCC_MIC63867</name>
</gene>
<dbReference type="InterPro" id="IPR050236">
    <property type="entry name" value="Ser_Thr_kinase_AGC"/>
</dbReference>
<evidence type="ECO:0000256" key="8">
    <source>
        <dbReference type="ARBA" id="ARBA00047899"/>
    </source>
</evidence>
<evidence type="ECO:0000313" key="14">
    <source>
        <dbReference type="Proteomes" id="UP001162131"/>
    </source>
</evidence>
<keyword evidence="14" id="KW-1185">Reference proteome</keyword>
<dbReference type="SMART" id="SM00220">
    <property type="entry name" value="S_TKc"/>
    <property type="match status" value="1"/>
</dbReference>
<comment type="catalytic activity">
    <reaction evidence="9">
        <text>L-seryl-[protein] + ATP = O-phospho-L-seryl-[protein] + ADP + H(+)</text>
        <dbReference type="Rhea" id="RHEA:17989"/>
        <dbReference type="Rhea" id="RHEA-COMP:9863"/>
        <dbReference type="Rhea" id="RHEA-COMP:11604"/>
        <dbReference type="ChEBI" id="CHEBI:15378"/>
        <dbReference type="ChEBI" id="CHEBI:29999"/>
        <dbReference type="ChEBI" id="CHEBI:30616"/>
        <dbReference type="ChEBI" id="CHEBI:83421"/>
        <dbReference type="ChEBI" id="CHEBI:456216"/>
        <dbReference type="EC" id="2.7.11.1"/>
    </reaction>
</comment>
<evidence type="ECO:0000256" key="10">
    <source>
        <dbReference type="PROSITE-ProRule" id="PRU10141"/>
    </source>
</evidence>
<dbReference type="PANTHER" id="PTHR24356">
    <property type="entry name" value="SERINE/THREONINE-PROTEIN KINASE"/>
    <property type="match status" value="1"/>
</dbReference>
<dbReference type="InterPro" id="IPR039046">
    <property type="entry name" value="PDPK1"/>
</dbReference>
<dbReference type="InterPro" id="IPR017441">
    <property type="entry name" value="Protein_kinase_ATP_BS"/>
</dbReference>
<dbReference type="SMART" id="SM00233">
    <property type="entry name" value="PH"/>
    <property type="match status" value="1"/>
</dbReference>
<evidence type="ECO:0000256" key="3">
    <source>
        <dbReference type="ARBA" id="ARBA00022527"/>
    </source>
</evidence>
<evidence type="ECO:0000256" key="7">
    <source>
        <dbReference type="ARBA" id="ARBA00022840"/>
    </source>
</evidence>
<keyword evidence="4" id="KW-0808">Transferase</keyword>
<feature type="domain" description="Protein kinase" evidence="12">
    <location>
        <begin position="16"/>
        <end position="274"/>
    </location>
</feature>
<dbReference type="SUPFAM" id="SSF50729">
    <property type="entry name" value="PH domain-like"/>
    <property type="match status" value="1"/>
</dbReference>
<dbReference type="GO" id="GO:0005524">
    <property type="term" value="F:ATP binding"/>
    <property type="evidence" value="ECO:0007669"/>
    <property type="project" value="UniProtKB-UniRule"/>
</dbReference>
<comment type="caution">
    <text evidence="13">The sequence shown here is derived from an EMBL/GenBank/DDBJ whole genome shotgun (WGS) entry which is preliminary data.</text>
</comment>
<dbReference type="FunFam" id="3.30.200.20:FF:000042">
    <property type="entry name" value="Aurora kinase A"/>
    <property type="match status" value="1"/>
</dbReference>
<comment type="similarity">
    <text evidence="1">Belongs to the protein kinase superfamily. AGC Ser/Thr protein kinase family. PDPK1 subfamily.</text>
</comment>
<accession>A0AAU9K6N1</accession>
<keyword evidence="5 10" id="KW-0547">Nucleotide-binding</keyword>
<dbReference type="InterPro" id="IPR011993">
    <property type="entry name" value="PH-like_dom_sf"/>
</dbReference>
<dbReference type="GO" id="GO:0035556">
    <property type="term" value="P:intracellular signal transduction"/>
    <property type="evidence" value="ECO:0007669"/>
    <property type="project" value="TreeGrafter"/>
</dbReference>
<dbReference type="Proteomes" id="UP001162131">
    <property type="component" value="Unassembled WGS sequence"/>
</dbReference>
<dbReference type="InterPro" id="IPR001849">
    <property type="entry name" value="PH_domain"/>
</dbReference>
<evidence type="ECO:0000259" key="12">
    <source>
        <dbReference type="PROSITE" id="PS50011"/>
    </source>
</evidence>
<dbReference type="GO" id="GO:0004674">
    <property type="term" value="F:protein serine/threonine kinase activity"/>
    <property type="evidence" value="ECO:0007669"/>
    <property type="project" value="UniProtKB-KW"/>
</dbReference>